<sequence>MAKKHHQEKKRKVDRSTLWIEIGNAISHGIGVALSIAGLVLLIVRAAQTGGGAMRITTFSISGAIMILFYLSSTLFHSLIFSRAAHVFQVFDHDMIYLLIAGSYTPFCLVAIGGWRGWTLFGVIWALAIIGVVYKSIWLKKKSKWSTVLYVLMGWLCMTCAPQLWNSLGPTGFILLLAGGITYSIGAVLYSFPTRYTHLIWHFFVLVGSAFIYFSVLFFV</sequence>
<reference evidence="8" key="2">
    <citation type="submission" date="2021-04" db="EMBL/GenBank/DDBJ databases">
        <authorList>
            <person name="Gilroy R."/>
        </authorList>
    </citation>
    <scope>NUCLEOTIDE SEQUENCE</scope>
    <source>
        <strain evidence="8">ChiHejej3B27-2180</strain>
    </source>
</reference>
<dbReference type="GO" id="GO:0016020">
    <property type="term" value="C:membrane"/>
    <property type="evidence" value="ECO:0007669"/>
    <property type="project" value="InterPro"/>
</dbReference>
<dbReference type="InterPro" id="IPR004254">
    <property type="entry name" value="AdipoR/HlyIII-related"/>
</dbReference>
<feature type="transmembrane region" description="Helical" evidence="7">
    <location>
        <begin position="147"/>
        <end position="165"/>
    </location>
</feature>
<keyword evidence="5 7" id="KW-0472">Membrane</keyword>
<evidence type="ECO:0000256" key="4">
    <source>
        <dbReference type="ARBA" id="ARBA00022989"/>
    </source>
</evidence>
<gene>
    <name evidence="8" type="ORF">H9876_01905</name>
</gene>
<feature type="binding site" evidence="6">
    <location>
        <position position="202"/>
    </location>
    <ligand>
        <name>Zn(2+)</name>
        <dbReference type="ChEBI" id="CHEBI:29105"/>
    </ligand>
</feature>
<feature type="transmembrane region" description="Helical" evidence="7">
    <location>
        <begin position="118"/>
        <end position="135"/>
    </location>
</feature>
<feature type="transmembrane region" description="Helical" evidence="7">
    <location>
        <begin position="94"/>
        <end position="112"/>
    </location>
</feature>
<organism evidence="8 9">
    <name type="scientific">Candidatus Limosilactobacillus merdipullorum</name>
    <dbReference type="NCBI Taxonomy" id="2838653"/>
    <lineage>
        <taxon>Bacteria</taxon>
        <taxon>Bacillati</taxon>
        <taxon>Bacillota</taxon>
        <taxon>Bacilli</taxon>
        <taxon>Lactobacillales</taxon>
        <taxon>Lactobacillaceae</taxon>
        <taxon>Limosilactobacillus</taxon>
    </lineage>
</organism>
<reference evidence="8" key="1">
    <citation type="journal article" date="2021" name="PeerJ">
        <title>Extensive microbial diversity within the chicken gut microbiome revealed by metagenomics and culture.</title>
        <authorList>
            <person name="Gilroy R."/>
            <person name="Ravi A."/>
            <person name="Getino M."/>
            <person name="Pursley I."/>
            <person name="Horton D.L."/>
            <person name="Alikhan N.F."/>
            <person name="Baker D."/>
            <person name="Gharbi K."/>
            <person name="Hall N."/>
            <person name="Watson M."/>
            <person name="Adriaenssens E.M."/>
            <person name="Foster-Nyarko E."/>
            <person name="Jarju S."/>
            <person name="Secka A."/>
            <person name="Antonio M."/>
            <person name="Oren A."/>
            <person name="Chaudhuri R.R."/>
            <person name="La Ragione R."/>
            <person name="Hildebrand F."/>
            <person name="Pallen M.J."/>
        </authorList>
    </citation>
    <scope>NUCLEOTIDE SEQUENCE</scope>
    <source>
        <strain evidence="8">ChiHejej3B27-2180</strain>
    </source>
</reference>
<evidence type="ECO:0000256" key="1">
    <source>
        <dbReference type="ARBA" id="ARBA00004127"/>
    </source>
</evidence>
<dbReference type="AlphaFoldDB" id="A0A9D1QNR0"/>
<dbReference type="GO" id="GO:0140911">
    <property type="term" value="F:pore-forming activity"/>
    <property type="evidence" value="ECO:0007669"/>
    <property type="project" value="InterPro"/>
</dbReference>
<comment type="similarity">
    <text evidence="2">Belongs to the UPF0073 (Hly-III) family.</text>
</comment>
<evidence type="ECO:0000256" key="3">
    <source>
        <dbReference type="ARBA" id="ARBA00022692"/>
    </source>
</evidence>
<dbReference type="Pfam" id="PF03006">
    <property type="entry name" value="HlyIII"/>
    <property type="match status" value="1"/>
</dbReference>
<accession>A0A9D1QNR0</accession>
<proteinExistence type="inferred from homology"/>
<dbReference type="GO" id="GO:0046872">
    <property type="term" value="F:metal ion binding"/>
    <property type="evidence" value="ECO:0007669"/>
    <property type="project" value="UniProtKB-KW"/>
</dbReference>
<evidence type="ECO:0000256" key="5">
    <source>
        <dbReference type="ARBA" id="ARBA00023136"/>
    </source>
</evidence>
<keyword evidence="3 7" id="KW-0812">Transmembrane</keyword>
<feature type="transmembrane region" description="Helical" evidence="7">
    <location>
        <begin position="199"/>
        <end position="219"/>
    </location>
</feature>
<feature type="binding site" evidence="6">
    <location>
        <position position="77"/>
    </location>
    <ligand>
        <name>Zn(2+)</name>
        <dbReference type="ChEBI" id="CHEBI:29105"/>
    </ligand>
</feature>
<dbReference type="GO" id="GO:0012505">
    <property type="term" value="C:endomembrane system"/>
    <property type="evidence" value="ECO:0007669"/>
    <property type="project" value="UniProtKB-SubCell"/>
</dbReference>
<keyword evidence="6" id="KW-0862">Zinc</keyword>
<evidence type="ECO:0000256" key="7">
    <source>
        <dbReference type="SAM" id="Phobius"/>
    </source>
</evidence>
<dbReference type="Proteomes" id="UP000886878">
    <property type="component" value="Unassembled WGS sequence"/>
</dbReference>
<feature type="binding site" evidence="6">
    <location>
        <position position="198"/>
    </location>
    <ligand>
        <name>Zn(2+)</name>
        <dbReference type="ChEBI" id="CHEBI:29105"/>
    </ligand>
</feature>
<evidence type="ECO:0000256" key="2">
    <source>
        <dbReference type="ARBA" id="ARBA00008488"/>
    </source>
</evidence>
<dbReference type="PANTHER" id="PTHR20855">
    <property type="entry name" value="ADIPOR/PROGESTIN RECEPTOR-RELATED"/>
    <property type="match status" value="1"/>
</dbReference>
<name>A0A9D1QNR0_9LACO</name>
<dbReference type="InterPro" id="IPR005744">
    <property type="entry name" value="Hy-lIII"/>
</dbReference>
<dbReference type="NCBIfam" id="TIGR01065">
    <property type="entry name" value="hlyIII"/>
    <property type="match status" value="1"/>
</dbReference>
<protein>
    <submittedName>
        <fullName evidence="8">Hemolysin III family protein</fullName>
    </submittedName>
</protein>
<evidence type="ECO:0000256" key="6">
    <source>
        <dbReference type="PIRSR" id="PIRSR604254-1"/>
    </source>
</evidence>
<keyword evidence="6" id="KW-0479">Metal-binding</keyword>
<keyword evidence="4 7" id="KW-1133">Transmembrane helix</keyword>
<comment type="subcellular location">
    <subcellularLocation>
        <location evidence="1">Endomembrane system</location>
        <topology evidence="1">Multi-pass membrane protein</topology>
    </subcellularLocation>
</comment>
<dbReference type="PANTHER" id="PTHR20855:SF129">
    <property type="entry name" value="HEMOLYSIN-3 HOMOLOG"/>
    <property type="match status" value="1"/>
</dbReference>
<evidence type="ECO:0000313" key="8">
    <source>
        <dbReference type="EMBL" id="HIW70126.1"/>
    </source>
</evidence>
<dbReference type="EMBL" id="DXGK01000035">
    <property type="protein sequence ID" value="HIW70126.1"/>
    <property type="molecule type" value="Genomic_DNA"/>
</dbReference>
<feature type="transmembrane region" description="Helical" evidence="7">
    <location>
        <begin position="56"/>
        <end position="82"/>
    </location>
</feature>
<comment type="caution">
    <text evidence="8">The sequence shown here is derived from an EMBL/GenBank/DDBJ whole genome shotgun (WGS) entry which is preliminary data.</text>
</comment>
<evidence type="ECO:0000313" key="9">
    <source>
        <dbReference type="Proteomes" id="UP000886878"/>
    </source>
</evidence>
<feature type="transmembrane region" description="Helical" evidence="7">
    <location>
        <begin position="171"/>
        <end position="192"/>
    </location>
</feature>
<feature type="transmembrane region" description="Helical" evidence="7">
    <location>
        <begin position="21"/>
        <end position="44"/>
    </location>
</feature>